<evidence type="ECO:0000259" key="1">
    <source>
        <dbReference type="PROSITE" id="PS50181"/>
    </source>
</evidence>
<evidence type="ECO:0000313" key="3">
    <source>
        <dbReference type="Proteomes" id="UP000756346"/>
    </source>
</evidence>
<comment type="caution">
    <text evidence="2">The sequence shown here is derived from an EMBL/GenBank/DDBJ whole genome shotgun (WGS) entry which is preliminary data.</text>
</comment>
<name>A0A9P9BI21_9PEZI</name>
<dbReference type="GeneID" id="70192288"/>
<dbReference type="OrthoDB" id="1638493at2759"/>
<dbReference type="SUPFAM" id="SSF81383">
    <property type="entry name" value="F-box domain"/>
    <property type="match status" value="1"/>
</dbReference>
<dbReference type="InterPro" id="IPR036047">
    <property type="entry name" value="F-box-like_dom_sf"/>
</dbReference>
<gene>
    <name evidence="2" type="ORF">B0I36DRAFT_435024</name>
</gene>
<dbReference type="EMBL" id="JAGTJQ010000010">
    <property type="protein sequence ID" value="KAH7021130.1"/>
    <property type="molecule type" value="Genomic_DNA"/>
</dbReference>
<dbReference type="InterPro" id="IPR001810">
    <property type="entry name" value="F-box_dom"/>
</dbReference>
<evidence type="ECO:0000313" key="2">
    <source>
        <dbReference type="EMBL" id="KAH7021130.1"/>
    </source>
</evidence>
<dbReference type="Proteomes" id="UP000756346">
    <property type="component" value="Unassembled WGS sequence"/>
</dbReference>
<feature type="domain" description="F-box" evidence="1">
    <location>
        <begin position="49"/>
        <end position="97"/>
    </location>
</feature>
<reference evidence="2" key="1">
    <citation type="journal article" date="2021" name="Nat. Commun.">
        <title>Genetic determinants of endophytism in the Arabidopsis root mycobiome.</title>
        <authorList>
            <person name="Mesny F."/>
            <person name="Miyauchi S."/>
            <person name="Thiergart T."/>
            <person name="Pickel B."/>
            <person name="Atanasova L."/>
            <person name="Karlsson M."/>
            <person name="Huettel B."/>
            <person name="Barry K.W."/>
            <person name="Haridas S."/>
            <person name="Chen C."/>
            <person name="Bauer D."/>
            <person name="Andreopoulos W."/>
            <person name="Pangilinan J."/>
            <person name="LaButti K."/>
            <person name="Riley R."/>
            <person name="Lipzen A."/>
            <person name="Clum A."/>
            <person name="Drula E."/>
            <person name="Henrissat B."/>
            <person name="Kohler A."/>
            <person name="Grigoriev I.V."/>
            <person name="Martin F.M."/>
            <person name="Hacquard S."/>
        </authorList>
    </citation>
    <scope>NUCLEOTIDE SEQUENCE</scope>
    <source>
        <strain evidence="2">MPI-CAGE-CH-0230</strain>
    </source>
</reference>
<protein>
    <recommendedName>
        <fullName evidence="1">F-box domain-containing protein</fullName>
    </recommendedName>
</protein>
<organism evidence="2 3">
    <name type="scientific">Microdochium trichocladiopsis</name>
    <dbReference type="NCBI Taxonomy" id="1682393"/>
    <lineage>
        <taxon>Eukaryota</taxon>
        <taxon>Fungi</taxon>
        <taxon>Dikarya</taxon>
        <taxon>Ascomycota</taxon>
        <taxon>Pezizomycotina</taxon>
        <taxon>Sordariomycetes</taxon>
        <taxon>Xylariomycetidae</taxon>
        <taxon>Xylariales</taxon>
        <taxon>Microdochiaceae</taxon>
        <taxon>Microdochium</taxon>
    </lineage>
</organism>
<sequence>MAVVLPYPTVLGPRRFKHNLDFIENATDDAANSDDGDDEAESMPAAAGPSLLEILPTEIVLRAMGFMSAQDLTNLVLLNKRLYEIFKKNQAMVMTEVLMGRAELSVLLSAFCADISDLADGTMARPRAFKFFTGLETGKIINLHVPPQQDGQPQTGSSETVMLTAQDVDQLWNWTKVVDWWVERFPSMRWRDVTEDSRCLRPSEEGRLRMAVARWWLYSTFFHGSFWRDRSVPLKWRWDRRLLLIRQMDTCEVRELEGLMGLVWEAISRDLCSSPAKVFNNGSYDYEMVPWGEDEGRHSNIVNTYSKLDPLQLKYFLVDLVGRKKRDIITIATELKNEFTMDRETLSISLKVVLQERLMLRPPSTMDIPEFGIIDDDRPTEDKAVFWRGDCSPNGGPPMPQFSIDAFPRETPRDVWCGDDGSESSWDF</sequence>
<keyword evidence="3" id="KW-1185">Reference proteome</keyword>
<accession>A0A9P9BI21</accession>
<dbReference type="PROSITE" id="PS50181">
    <property type="entry name" value="FBOX"/>
    <property type="match status" value="1"/>
</dbReference>
<dbReference type="RefSeq" id="XP_046007331.1">
    <property type="nucleotide sequence ID" value="XM_046162742.1"/>
</dbReference>
<proteinExistence type="predicted"/>
<dbReference type="CDD" id="cd09917">
    <property type="entry name" value="F-box_SF"/>
    <property type="match status" value="1"/>
</dbReference>
<dbReference type="AlphaFoldDB" id="A0A9P9BI21"/>